<keyword evidence="3" id="KW-0808">Transferase</keyword>
<dbReference type="InterPro" id="IPR036249">
    <property type="entry name" value="Thioredoxin-like_sf"/>
</dbReference>
<dbReference type="Gene3D" id="3.40.30.10">
    <property type="entry name" value="Glutaredoxin"/>
    <property type="match status" value="1"/>
</dbReference>
<reference evidence="3 4" key="1">
    <citation type="submission" date="2016-10" db="EMBL/GenBank/DDBJ databases">
        <authorList>
            <person name="de Groot N.N."/>
        </authorList>
    </citation>
    <scope>NUCLEOTIDE SEQUENCE [LARGE SCALE GENOMIC DNA]</scope>
    <source>
        <strain evidence="3 4">Nv1</strain>
    </source>
</reference>
<gene>
    <name evidence="3" type="ORF">SAMN05216387_10330</name>
</gene>
<dbReference type="STRING" id="1233.SAMN05216387_10330"/>
<keyword evidence="4" id="KW-1185">Reference proteome</keyword>
<name>A0A1H7JWE6_9PROT</name>
<dbReference type="Gene3D" id="1.20.1050.10">
    <property type="match status" value="1"/>
</dbReference>
<dbReference type="InterPro" id="IPR050983">
    <property type="entry name" value="GST_Omega/HSP26"/>
</dbReference>
<evidence type="ECO:0000313" key="4">
    <source>
        <dbReference type="Proteomes" id="UP000198620"/>
    </source>
</evidence>
<dbReference type="RefSeq" id="WP_090827807.1">
    <property type="nucleotide sequence ID" value="NZ_FOBH01000003.1"/>
</dbReference>
<dbReference type="PROSITE" id="PS50404">
    <property type="entry name" value="GST_NTER"/>
    <property type="match status" value="1"/>
</dbReference>
<dbReference type="NCBIfam" id="NF007682">
    <property type="entry name" value="PRK10357.1"/>
    <property type="match status" value="1"/>
</dbReference>
<dbReference type="SFLD" id="SFLDS00019">
    <property type="entry name" value="Glutathione_Transferase_(cytos"/>
    <property type="match status" value="1"/>
</dbReference>
<dbReference type="InterPro" id="IPR040079">
    <property type="entry name" value="Glutathione_S-Trfase"/>
</dbReference>
<protein>
    <submittedName>
        <fullName evidence="3">Glutathione S-transferase</fullName>
    </submittedName>
</protein>
<feature type="domain" description="GST N-terminal" evidence="1">
    <location>
        <begin position="1"/>
        <end position="78"/>
    </location>
</feature>
<organism evidence="3 4">
    <name type="scientific">Nitrosovibrio tenuis</name>
    <dbReference type="NCBI Taxonomy" id="1233"/>
    <lineage>
        <taxon>Bacteria</taxon>
        <taxon>Pseudomonadati</taxon>
        <taxon>Pseudomonadota</taxon>
        <taxon>Betaproteobacteria</taxon>
        <taxon>Nitrosomonadales</taxon>
        <taxon>Nitrosomonadaceae</taxon>
        <taxon>Nitrosovibrio</taxon>
    </lineage>
</organism>
<dbReference type="CDD" id="cd03049">
    <property type="entry name" value="GST_N_3"/>
    <property type="match status" value="1"/>
</dbReference>
<accession>A0A1H7JWE6</accession>
<dbReference type="SUPFAM" id="SSF52833">
    <property type="entry name" value="Thioredoxin-like"/>
    <property type="match status" value="1"/>
</dbReference>
<feature type="domain" description="GST C-terminal" evidence="2">
    <location>
        <begin position="83"/>
        <end position="202"/>
    </location>
</feature>
<dbReference type="PANTHER" id="PTHR43968">
    <property type="match status" value="1"/>
</dbReference>
<dbReference type="Pfam" id="PF13409">
    <property type="entry name" value="GST_N_2"/>
    <property type="match status" value="1"/>
</dbReference>
<dbReference type="CDD" id="cd03205">
    <property type="entry name" value="GST_C_6"/>
    <property type="match status" value="1"/>
</dbReference>
<evidence type="ECO:0000259" key="1">
    <source>
        <dbReference type="PROSITE" id="PS50404"/>
    </source>
</evidence>
<evidence type="ECO:0000259" key="2">
    <source>
        <dbReference type="PROSITE" id="PS50405"/>
    </source>
</evidence>
<dbReference type="InterPro" id="IPR010987">
    <property type="entry name" value="Glutathione-S-Trfase_C-like"/>
</dbReference>
<dbReference type="Pfam" id="PF13410">
    <property type="entry name" value="GST_C_2"/>
    <property type="match status" value="1"/>
</dbReference>
<dbReference type="PANTHER" id="PTHR43968:SF6">
    <property type="entry name" value="GLUTATHIONE S-TRANSFERASE OMEGA"/>
    <property type="match status" value="1"/>
</dbReference>
<proteinExistence type="predicted"/>
<dbReference type="EMBL" id="FOBH01000003">
    <property type="protein sequence ID" value="SEK79051.1"/>
    <property type="molecule type" value="Genomic_DNA"/>
</dbReference>
<evidence type="ECO:0000313" key="3">
    <source>
        <dbReference type="EMBL" id="SEK79051.1"/>
    </source>
</evidence>
<dbReference type="Proteomes" id="UP000198620">
    <property type="component" value="Unassembled WGS sequence"/>
</dbReference>
<dbReference type="InterPro" id="IPR004045">
    <property type="entry name" value="Glutathione_S-Trfase_N"/>
</dbReference>
<dbReference type="GO" id="GO:0016740">
    <property type="term" value="F:transferase activity"/>
    <property type="evidence" value="ECO:0007669"/>
    <property type="project" value="UniProtKB-KW"/>
</dbReference>
<dbReference type="InterPro" id="IPR036282">
    <property type="entry name" value="Glutathione-S-Trfase_C_sf"/>
</dbReference>
<dbReference type="OrthoDB" id="8634103at2"/>
<dbReference type="SFLD" id="SFLDG00358">
    <property type="entry name" value="Main_(cytGST)"/>
    <property type="match status" value="1"/>
</dbReference>
<dbReference type="PROSITE" id="PS50405">
    <property type="entry name" value="GST_CTER"/>
    <property type="match status" value="1"/>
</dbReference>
<dbReference type="AlphaFoldDB" id="A0A1H7JWE6"/>
<dbReference type="SUPFAM" id="SSF47616">
    <property type="entry name" value="GST C-terminal domain-like"/>
    <property type="match status" value="1"/>
</dbReference>
<sequence length="202" mass="23081">MKLIGSTTSPYVRKARIVLAEKHIGYNFELDGPWNADSHVPDYNPLGKVPVLIMDDGTSLFDSRVIVEYLDSVNPVSRLIPESNRRRIMVKRWEALADGICDAAAAVYLEHKRQGMQQSQEWISRQQNKVARGLEMASRELGDKKWCDGNVYTLADIALGCALGYLAFRFPEIEWRNNLSNLAELFERLEKRPPFMETTPHD</sequence>
<dbReference type="GO" id="GO:0005737">
    <property type="term" value="C:cytoplasm"/>
    <property type="evidence" value="ECO:0007669"/>
    <property type="project" value="TreeGrafter"/>
</dbReference>